<organism evidence="1 2">
    <name type="scientific">Parelaphostrongylus tenuis</name>
    <name type="common">Meningeal worm</name>
    <dbReference type="NCBI Taxonomy" id="148309"/>
    <lineage>
        <taxon>Eukaryota</taxon>
        <taxon>Metazoa</taxon>
        <taxon>Ecdysozoa</taxon>
        <taxon>Nematoda</taxon>
        <taxon>Chromadorea</taxon>
        <taxon>Rhabditida</taxon>
        <taxon>Rhabditina</taxon>
        <taxon>Rhabditomorpha</taxon>
        <taxon>Strongyloidea</taxon>
        <taxon>Metastrongylidae</taxon>
        <taxon>Parelaphostrongylus</taxon>
    </lineage>
</organism>
<accession>A0AAD5R8R0</accession>
<proteinExistence type="predicted"/>
<name>A0AAD5R8R0_PARTN</name>
<evidence type="ECO:0000313" key="1">
    <source>
        <dbReference type="EMBL" id="KAJ1371687.1"/>
    </source>
</evidence>
<protein>
    <submittedName>
        <fullName evidence="1">Uncharacterized protein</fullName>
    </submittedName>
</protein>
<dbReference type="AlphaFoldDB" id="A0AAD5R8R0"/>
<dbReference type="EMBL" id="JAHQIW010007023">
    <property type="protein sequence ID" value="KAJ1371687.1"/>
    <property type="molecule type" value="Genomic_DNA"/>
</dbReference>
<comment type="caution">
    <text evidence="1">The sequence shown here is derived from an EMBL/GenBank/DDBJ whole genome shotgun (WGS) entry which is preliminary data.</text>
</comment>
<dbReference type="Proteomes" id="UP001196413">
    <property type="component" value="Unassembled WGS sequence"/>
</dbReference>
<sequence>MFAQADPEHFESAMNAGQTINAERYSQQLDRCSQRDKNPFFIFTQGVPSSSASLLSRPYTHNPGNKLSLYLRQRSNSSIDFVFSAIY</sequence>
<gene>
    <name evidence="1" type="ORF">KIN20_033672</name>
</gene>
<evidence type="ECO:0000313" key="2">
    <source>
        <dbReference type="Proteomes" id="UP001196413"/>
    </source>
</evidence>
<reference evidence="1" key="1">
    <citation type="submission" date="2021-06" db="EMBL/GenBank/DDBJ databases">
        <title>Parelaphostrongylus tenuis whole genome reference sequence.</title>
        <authorList>
            <person name="Garwood T.J."/>
            <person name="Larsen P.A."/>
            <person name="Fountain-Jones N.M."/>
            <person name="Garbe J.R."/>
            <person name="Macchietto M.G."/>
            <person name="Kania S.A."/>
            <person name="Gerhold R.W."/>
            <person name="Richards J.E."/>
            <person name="Wolf T.M."/>
        </authorList>
    </citation>
    <scope>NUCLEOTIDE SEQUENCE</scope>
    <source>
        <strain evidence="1">MNPRO001-30</strain>
        <tissue evidence="1">Meninges</tissue>
    </source>
</reference>
<keyword evidence="2" id="KW-1185">Reference proteome</keyword>